<dbReference type="Gene3D" id="1.20.1250.20">
    <property type="entry name" value="MFS general substrate transporter like domains"/>
    <property type="match status" value="1"/>
</dbReference>
<keyword evidence="9" id="KW-1185">Reference proteome</keyword>
<dbReference type="InterPro" id="IPR011701">
    <property type="entry name" value="MFS"/>
</dbReference>
<keyword evidence="2" id="KW-1003">Cell membrane</keyword>
<name>A0ABU1N8Y1_9BURK</name>
<dbReference type="Pfam" id="PF07690">
    <property type="entry name" value="MFS_1"/>
    <property type="match status" value="1"/>
</dbReference>
<dbReference type="SUPFAM" id="SSF103473">
    <property type="entry name" value="MFS general substrate transporter"/>
    <property type="match status" value="1"/>
</dbReference>
<accession>A0ABU1N8Y1</accession>
<feature type="transmembrane region" description="Helical" evidence="6">
    <location>
        <begin position="251"/>
        <end position="273"/>
    </location>
</feature>
<evidence type="ECO:0000313" key="9">
    <source>
        <dbReference type="Proteomes" id="UP001184230"/>
    </source>
</evidence>
<comment type="caution">
    <text evidence="8">The sequence shown here is derived from an EMBL/GenBank/DDBJ whole genome shotgun (WGS) entry which is preliminary data.</text>
</comment>
<feature type="transmembrane region" description="Helical" evidence="6">
    <location>
        <begin position="42"/>
        <end position="67"/>
    </location>
</feature>
<gene>
    <name evidence="8" type="ORF">J2739_000668</name>
</gene>
<evidence type="ECO:0000259" key="7">
    <source>
        <dbReference type="PROSITE" id="PS50850"/>
    </source>
</evidence>
<dbReference type="EMBL" id="JAVDRF010000001">
    <property type="protein sequence ID" value="MDR6534908.1"/>
    <property type="molecule type" value="Genomic_DNA"/>
</dbReference>
<comment type="subcellular location">
    <subcellularLocation>
        <location evidence="1">Cell membrane</location>
        <topology evidence="1">Multi-pass membrane protein</topology>
    </subcellularLocation>
</comment>
<feature type="transmembrane region" description="Helical" evidence="6">
    <location>
        <begin position="313"/>
        <end position="330"/>
    </location>
</feature>
<evidence type="ECO:0000313" key="8">
    <source>
        <dbReference type="EMBL" id="MDR6534908.1"/>
    </source>
</evidence>
<feature type="transmembrane region" description="Helical" evidence="6">
    <location>
        <begin position="79"/>
        <end position="96"/>
    </location>
</feature>
<proteinExistence type="predicted"/>
<evidence type="ECO:0000256" key="1">
    <source>
        <dbReference type="ARBA" id="ARBA00004651"/>
    </source>
</evidence>
<dbReference type="PROSITE" id="PS50850">
    <property type="entry name" value="MFS"/>
    <property type="match status" value="1"/>
</dbReference>
<evidence type="ECO:0000256" key="4">
    <source>
        <dbReference type="ARBA" id="ARBA00022989"/>
    </source>
</evidence>
<reference evidence="8 9" key="1">
    <citation type="submission" date="2023-07" db="EMBL/GenBank/DDBJ databases">
        <title>Sorghum-associated microbial communities from plants grown in Nebraska, USA.</title>
        <authorList>
            <person name="Schachtman D."/>
        </authorList>
    </citation>
    <scope>NUCLEOTIDE SEQUENCE [LARGE SCALE GENOMIC DNA]</scope>
    <source>
        <strain evidence="8 9">DS1781</strain>
    </source>
</reference>
<keyword evidence="3 6" id="KW-0812">Transmembrane</keyword>
<dbReference type="PANTHER" id="PTHR43124">
    <property type="entry name" value="PURINE EFFLUX PUMP PBUE"/>
    <property type="match status" value="1"/>
</dbReference>
<sequence>MSATLPARSAWAMVLTLCTAFALSQAYRTVGAIMAGPLQAEFGLSAQALGLFSGAFHFAFGAMQLFMGIGIDLHGVRRTVLTAFPLAIAGALLSALSTRFPLLITGQVLIGVGCAPAFLVCTVFIARHFPAARFASVSGLVLGIGGLGMLLTGTPLAWLVEARSWRMGFAVLAAASALAWLCILLWVREPARDEARPKESLPAALRQFGALFAMPHTPGILLLGAVTYAAFISLRGLWLGPLLVERYGYSLVQSGNVALVVSIVSLFGPPLFGRLDRDGPARRRRIVACCAVYAMLFAVIGIFHAAWLDIGCAILIGLLSGFIVWEYADVRVAYPAALTGRAMAVFTMAMFLGVALMQWLTGMAASVAQSRGFDAYSAVLAAIAALLVAGCAAFAWLPAPAGAVAARS</sequence>
<dbReference type="InterPro" id="IPR020846">
    <property type="entry name" value="MFS_dom"/>
</dbReference>
<feature type="transmembrane region" description="Helical" evidence="6">
    <location>
        <begin position="208"/>
        <end position="231"/>
    </location>
</feature>
<feature type="transmembrane region" description="Helical" evidence="6">
    <location>
        <begin position="375"/>
        <end position="397"/>
    </location>
</feature>
<feature type="transmembrane region" description="Helical" evidence="6">
    <location>
        <begin position="285"/>
        <end position="307"/>
    </location>
</feature>
<keyword evidence="5 6" id="KW-0472">Membrane</keyword>
<dbReference type="Proteomes" id="UP001184230">
    <property type="component" value="Unassembled WGS sequence"/>
</dbReference>
<protein>
    <submittedName>
        <fullName evidence="8">MFS family arabinose efflux permease</fullName>
    </submittedName>
</protein>
<organism evidence="8 9">
    <name type="scientific">Variovorax soli</name>
    <dbReference type="NCBI Taxonomy" id="376815"/>
    <lineage>
        <taxon>Bacteria</taxon>
        <taxon>Pseudomonadati</taxon>
        <taxon>Pseudomonadota</taxon>
        <taxon>Betaproteobacteria</taxon>
        <taxon>Burkholderiales</taxon>
        <taxon>Comamonadaceae</taxon>
        <taxon>Variovorax</taxon>
    </lineage>
</organism>
<evidence type="ECO:0000256" key="3">
    <source>
        <dbReference type="ARBA" id="ARBA00022692"/>
    </source>
</evidence>
<dbReference type="InterPro" id="IPR036259">
    <property type="entry name" value="MFS_trans_sf"/>
</dbReference>
<feature type="transmembrane region" description="Helical" evidence="6">
    <location>
        <begin position="342"/>
        <end position="360"/>
    </location>
</feature>
<evidence type="ECO:0000256" key="5">
    <source>
        <dbReference type="ARBA" id="ARBA00023136"/>
    </source>
</evidence>
<keyword evidence="4 6" id="KW-1133">Transmembrane helix</keyword>
<dbReference type="PANTHER" id="PTHR43124:SF3">
    <property type="entry name" value="CHLORAMPHENICOL EFFLUX PUMP RV0191"/>
    <property type="match status" value="1"/>
</dbReference>
<evidence type="ECO:0000256" key="2">
    <source>
        <dbReference type="ARBA" id="ARBA00022475"/>
    </source>
</evidence>
<feature type="transmembrane region" description="Helical" evidence="6">
    <location>
        <begin position="165"/>
        <end position="187"/>
    </location>
</feature>
<dbReference type="InterPro" id="IPR050189">
    <property type="entry name" value="MFS_Efflux_Transporters"/>
</dbReference>
<feature type="transmembrane region" description="Helical" evidence="6">
    <location>
        <begin position="102"/>
        <end position="125"/>
    </location>
</feature>
<feature type="domain" description="Major facilitator superfamily (MFS) profile" evidence="7">
    <location>
        <begin position="12"/>
        <end position="402"/>
    </location>
</feature>
<evidence type="ECO:0000256" key="6">
    <source>
        <dbReference type="SAM" id="Phobius"/>
    </source>
</evidence>
<feature type="transmembrane region" description="Helical" evidence="6">
    <location>
        <begin position="137"/>
        <end position="159"/>
    </location>
</feature>